<dbReference type="RefSeq" id="WP_161811659.1">
    <property type="nucleotide sequence ID" value="NZ_BLJN01000002.1"/>
</dbReference>
<dbReference type="AlphaFoldDB" id="A0A829YA39"/>
<accession>A0A829YA39</accession>
<comment type="caution">
    <text evidence="4">The sequence shown here is derived from an EMBL/GenBank/DDBJ whole genome shotgun (WGS) entry which is preliminary data.</text>
</comment>
<reference evidence="5" key="1">
    <citation type="submission" date="2020-01" db="EMBL/GenBank/DDBJ databases">
        <title>'Steroidobacter agaridevorans' sp. nov., agar-degrading bacteria isolated from rhizosphere soils.</title>
        <authorList>
            <person name="Ikenaga M."/>
            <person name="Kataoka M."/>
            <person name="Murouchi A."/>
            <person name="Katsuragi S."/>
            <person name="Sakai M."/>
        </authorList>
    </citation>
    <scope>NUCLEOTIDE SEQUENCE [LARGE SCALE GENOMIC DNA]</scope>
    <source>
        <strain evidence="5">YU21-B</strain>
    </source>
</reference>
<feature type="domain" description="TsaA-like" evidence="3">
    <location>
        <begin position="14"/>
        <end position="148"/>
    </location>
</feature>
<dbReference type="PANTHER" id="PTHR12818">
    <property type="entry name" value="TRNA (ADENINE(37)-N6)-METHYLTRANSFERASE"/>
    <property type="match status" value="1"/>
</dbReference>
<evidence type="ECO:0000256" key="1">
    <source>
        <dbReference type="ARBA" id="ARBA00022691"/>
    </source>
</evidence>
<dbReference type="InterPro" id="IPR040372">
    <property type="entry name" value="YaeB-like"/>
</dbReference>
<dbReference type="NCBIfam" id="TIGR00104">
    <property type="entry name" value="tRNA_TsaA"/>
    <property type="match status" value="1"/>
</dbReference>
<dbReference type="InterPro" id="IPR036414">
    <property type="entry name" value="YaeB_N_sf"/>
</dbReference>
<evidence type="ECO:0000256" key="2">
    <source>
        <dbReference type="ARBA" id="ARBA00033753"/>
    </source>
</evidence>
<sequence>MSSASDKDFSRLVLEPIGIVRTSLATKVEAARQPRAAQGASARIELFPGRNFEHALEDLTRWKLIWVIFWFHHNPGWRPKVLPPRSTSGRKGVFATRSPHRPNPIGLSVVRLEKIEGLNIHVLDADILDGTPVLDLKPYIAYTDSHPDAGNGWLDDRPDDPVAAYEVTFLPLATEQAHWIETRTGLAIEERIRSTLALGPEPHPYRRIRRIDDGMQLAVKEWRVRFSVEGRDVRVAAIVSGFRESQLASDSDDDVLRAHREFLQTWGELR</sequence>
<comment type="similarity">
    <text evidence="2">Belongs to the tRNA methyltransferase O family.</text>
</comment>
<dbReference type="InterPro" id="IPR023368">
    <property type="entry name" value="UPF0066_cons_site"/>
</dbReference>
<dbReference type="SUPFAM" id="SSF118196">
    <property type="entry name" value="YaeB-like"/>
    <property type="match status" value="1"/>
</dbReference>
<dbReference type="InterPro" id="IPR023370">
    <property type="entry name" value="TrmO-like_N"/>
</dbReference>
<dbReference type="PROSITE" id="PS01318">
    <property type="entry name" value="TSAA_1"/>
    <property type="match status" value="1"/>
</dbReference>
<dbReference type="Proteomes" id="UP000445000">
    <property type="component" value="Unassembled WGS sequence"/>
</dbReference>
<dbReference type="Pfam" id="PF01980">
    <property type="entry name" value="TrmO_N"/>
    <property type="match status" value="1"/>
</dbReference>
<dbReference type="EMBL" id="BLJN01000002">
    <property type="protein sequence ID" value="GFE79905.1"/>
    <property type="molecule type" value="Genomic_DNA"/>
</dbReference>
<dbReference type="Gene3D" id="2.40.30.70">
    <property type="entry name" value="YaeB-like"/>
    <property type="match status" value="1"/>
</dbReference>
<evidence type="ECO:0000259" key="3">
    <source>
        <dbReference type="PROSITE" id="PS51668"/>
    </source>
</evidence>
<dbReference type="InterPro" id="IPR036413">
    <property type="entry name" value="YaeB-like_sf"/>
</dbReference>
<dbReference type="PROSITE" id="PS51668">
    <property type="entry name" value="TSAA_2"/>
    <property type="match status" value="1"/>
</dbReference>
<dbReference type="PANTHER" id="PTHR12818:SF0">
    <property type="entry name" value="TRNA (ADENINE(37)-N6)-METHYLTRANSFERASE"/>
    <property type="match status" value="1"/>
</dbReference>
<evidence type="ECO:0000313" key="5">
    <source>
        <dbReference type="Proteomes" id="UP000445000"/>
    </source>
</evidence>
<keyword evidence="5" id="KW-1185">Reference proteome</keyword>
<protein>
    <recommendedName>
        <fullName evidence="3">TsaA-like domain-containing protein</fullName>
    </recommendedName>
</protein>
<gene>
    <name evidence="4" type="ORF">GCM10011487_19050</name>
</gene>
<name>A0A829YA39_9GAMM</name>
<organism evidence="4 5">
    <name type="scientific">Steroidobacter agaridevorans</name>
    <dbReference type="NCBI Taxonomy" id="2695856"/>
    <lineage>
        <taxon>Bacteria</taxon>
        <taxon>Pseudomonadati</taxon>
        <taxon>Pseudomonadota</taxon>
        <taxon>Gammaproteobacteria</taxon>
        <taxon>Steroidobacterales</taxon>
        <taxon>Steroidobacteraceae</taxon>
        <taxon>Steroidobacter</taxon>
    </lineage>
</organism>
<dbReference type="CDD" id="cd09281">
    <property type="entry name" value="UPF0066"/>
    <property type="match status" value="1"/>
</dbReference>
<keyword evidence="1" id="KW-0949">S-adenosyl-L-methionine</keyword>
<proteinExistence type="inferred from homology"/>
<evidence type="ECO:0000313" key="4">
    <source>
        <dbReference type="EMBL" id="GFE79905.1"/>
    </source>
</evidence>